<comment type="catalytic activity">
    <reaction evidence="9">
        <text>L-seryl-[protein] + ATP = O-phospho-L-seryl-[protein] + ADP + H(+)</text>
        <dbReference type="Rhea" id="RHEA:17989"/>
        <dbReference type="Rhea" id="RHEA-COMP:9863"/>
        <dbReference type="Rhea" id="RHEA-COMP:11604"/>
        <dbReference type="ChEBI" id="CHEBI:15378"/>
        <dbReference type="ChEBI" id="CHEBI:29999"/>
        <dbReference type="ChEBI" id="CHEBI:30616"/>
        <dbReference type="ChEBI" id="CHEBI:83421"/>
        <dbReference type="ChEBI" id="CHEBI:456216"/>
        <dbReference type="EC" id="2.7.11.1"/>
    </reaction>
</comment>
<evidence type="ECO:0000313" key="12">
    <source>
        <dbReference type="Proteomes" id="UP000030151"/>
    </source>
</evidence>
<dbReference type="PROSITE" id="PS50011">
    <property type="entry name" value="PROTEIN_KINASE_DOM"/>
    <property type="match status" value="1"/>
</dbReference>
<evidence type="ECO:0000256" key="4">
    <source>
        <dbReference type="ARBA" id="ARBA00013948"/>
    </source>
</evidence>
<evidence type="ECO:0000259" key="10">
    <source>
        <dbReference type="PROSITE" id="PS50011"/>
    </source>
</evidence>
<dbReference type="Proteomes" id="UP000030151">
    <property type="component" value="Unassembled WGS sequence"/>
</dbReference>
<comment type="function">
    <text evidence="1">Component of the EKC/KEOPS complex that is required for the formation of a threonylcarbamoyl group on adenosine at position 37 (t(6)A37) in tRNAs that read codons beginning with adenine. The complex is probably involved in the transfer of the threonylcarbamoyl moiety of threonylcarbamoyl-AMP (TC-AMP) to the N6 group of A37. BUD32 has ATPase activity in the context of the EKC/KEOPS complex and likely plays a supporting role to the catalytic subunit KAE1. The EKC/KEOPS complex also promotes both telomere uncapping and telomere elongation. The complex is required for efficient recruitment of transcriptional coactivators.</text>
</comment>
<evidence type="ECO:0000256" key="3">
    <source>
        <dbReference type="ARBA" id="ARBA00012513"/>
    </source>
</evidence>
<dbReference type="InterPro" id="IPR011009">
    <property type="entry name" value="Kinase-like_dom_sf"/>
</dbReference>
<dbReference type="PROSITE" id="PS00109">
    <property type="entry name" value="PROTEIN_KINASE_TYR"/>
    <property type="match status" value="1"/>
</dbReference>
<dbReference type="HOGENOM" id="CLU_037663_0_0_1"/>
<sequence>MIEPKERLWAGSGNLLTGGPYTWHITDLDQRRHFSVTYAPPAPVEHVEDTEDICMAQLQKHVNQLGDGVYGIYFSEPDGPITMSTNQEDDVTWYVNCHPVAALELPFPIKTVSLKSLTELDRLAPQVDLVSYQGTPCIGNTKISAVFKYWFMENGMFRTWYELNSWSRLPRDHPHIVPFDSVVLNATGGIVGFTTLFIPGGTLKDNNATTRPFRLQWFYQLLSVVDDLNYQYGIMHQDIAPRNIVIDEEEDNLRIFDFNYSIMIDKHYTPHRDDIKGVIFTLYEIITLDEHFLMFKHFGVPWMWVINRKSKEFKPRDTWVRWPWMPKPPLGPVLNYGPNGEVTGKEMEPVPVLIRKELVQMGEPYWDWERPASYRLGEALKADAGKEVDMLPVGEEPNGV</sequence>
<keyword evidence="11" id="KW-0723">Serine/threonine-protein kinase</keyword>
<comment type="catalytic activity">
    <reaction evidence="8">
        <text>L-threonyl-[protein] + ATP = O-phospho-L-threonyl-[protein] + ADP + H(+)</text>
        <dbReference type="Rhea" id="RHEA:46608"/>
        <dbReference type="Rhea" id="RHEA-COMP:11060"/>
        <dbReference type="Rhea" id="RHEA-COMP:11605"/>
        <dbReference type="ChEBI" id="CHEBI:15378"/>
        <dbReference type="ChEBI" id="CHEBI:30013"/>
        <dbReference type="ChEBI" id="CHEBI:30616"/>
        <dbReference type="ChEBI" id="CHEBI:61977"/>
        <dbReference type="ChEBI" id="CHEBI:456216"/>
        <dbReference type="EC" id="2.7.11.1"/>
    </reaction>
</comment>
<comment type="subunit">
    <text evidence="2">Component of the EKC/KEOPS complex composed of at least BUD32, CGI121, GON7, KAE1 and PCC1; the whole complex dimerizes.</text>
</comment>
<organism evidence="11 12">
    <name type="scientific">Metarhizium robertsii</name>
    <dbReference type="NCBI Taxonomy" id="568076"/>
    <lineage>
        <taxon>Eukaryota</taxon>
        <taxon>Fungi</taxon>
        <taxon>Dikarya</taxon>
        <taxon>Ascomycota</taxon>
        <taxon>Pezizomycotina</taxon>
        <taxon>Sordariomycetes</taxon>
        <taxon>Hypocreomycetidae</taxon>
        <taxon>Hypocreales</taxon>
        <taxon>Clavicipitaceae</taxon>
        <taxon>Metarhizium</taxon>
    </lineage>
</organism>
<dbReference type="EMBL" id="JELW01000013">
    <property type="protein sequence ID" value="EXV00420.1"/>
    <property type="molecule type" value="Genomic_DNA"/>
</dbReference>
<dbReference type="EC" id="2.7.11.1" evidence="3"/>
<evidence type="ECO:0000256" key="9">
    <source>
        <dbReference type="ARBA" id="ARBA00048679"/>
    </source>
</evidence>
<evidence type="ECO:0000256" key="1">
    <source>
        <dbReference type="ARBA" id="ARBA00003747"/>
    </source>
</evidence>
<dbReference type="GO" id="GO:0004674">
    <property type="term" value="F:protein serine/threonine kinase activity"/>
    <property type="evidence" value="ECO:0007669"/>
    <property type="project" value="UniProtKB-KW"/>
</dbReference>
<evidence type="ECO:0000256" key="5">
    <source>
        <dbReference type="ARBA" id="ARBA00019973"/>
    </source>
</evidence>
<protein>
    <recommendedName>
        <fullName evidence="5">EKC/KEOPS complex subunit BUD32</fullName>
        <ecNumber evidence="3">2.7.11.1</ecNumber>
    </recommendedName>
    <alternativeName>
        <fullName evidence="6 7">Atypical Serine/threonine protein kinase BUD32</fullName>
    </alternativeName>
    <alternativeName>
        <fullName evidence="4">EKC/KEOPS complex subunit bud32</fullName>
    </alternativeName>
</protein>
<dbReference type="AlphaFoldDB" id="A0A014QZN0"/>
<reference evidence="11 12" key="1">
    <citation type="submission" date="2014-02" db="EMBL/GenBank/DDBJ databases">
        <title>The genome sequence of the entomopathogenic fungus Metarhizium robertsii ARSEF 2575.</title>
        <authorList>
            <person name="Giuliano Garisto Donzelli B."/>
            <person name="Roe B.A."/>
            <person name="Macmil S.L."/>
            <person name="Krasnoff S.B."/>
            <person name="Gibson D.M."/>
        </authorList>
    </citation>
    <scope>NUCLEOTIDE SEQUENCE [LARGE SCALE GENOMIC DNA]</scope>
    <source>
        <strain evidence="11 12">ARSEF 2575</strain>
    </source>
</reference>
<evidence type="ECO:0000313" key="11">
    <source>
        <dbReference type="EMBL" id="EXV00420.1"/>
    </source>
</evidence>
<accession>A0A014QZN0</accession>
<dbReference type="InterPro" id="IPR000719">
    <property type="entry name" value="Prot_kinase_dom"/>
</dbReference>
<evidence type="ECO:0000256" key="7">
    <source>
        <dbReference type="ARBA" id="ARBA00033194"/>
    </source>
</evidence>
<dbReference type="Gene3D" id="1.10.510.10">
    <property type="entry name" value="Transferase(Phosphotransferase) domain 1"/>
    <property type="match status" value="1"/>
</dbReference>
<gene>
    <name evidence="11" type="ORF">X797_006480</name>
</gene>
<dbReference type="SMART" id="SM00220">
    <property type="entry name" value="S_TKc"/>
    <property type="match status" value="1"/>
</dbReference>
<keyword evidence="11" id="KW-0418">Kinase</keyword>
<keyword evidence="11" id="KW-0808">Transferase</keyword>
<evidence type="ECO:0000256" key="6">
    <source>
        <dbReference type="ARBA" id="ARBA00030980"/>
    </source>
</evidence>
<comment type="caution">
    <text evidence="11">The sequence shown here is derived from an EMBL/GenBank/DDBJ whole genome shotgun (WGS) entry which is preliminary data.</text>
</comment>
<evidence type="ECO:0000256" key="8">
    <source>
        <dbReference type="ARBA" id="ARBA00047899"/>
    </source>
</evidence>
<dbReference type="GO" id="GO:0005524">
    <property type="term" value="F:ATP binding"/>
    <property type="evidence" value="ECO:0007669"/>
    <property type="project" value="InterPro"/>
</dbReference>
<dbReference type="OrthoDB" id="4062651at2759"/>
<name>A0A014QZN0_9HYPO</name>
<evidence type="ECO:0000256" key="2">
    <source>
        <dbReference type="ARBA" id="ARBA00011534"/>
    </source>
</evidence>
<feature type="domain" description="Protein kinase" evidence="10">
    <location>
        <begin position="59"/>
        <end position="400"/>
    </location>
</feature>
<proteinExistence type="predicted"/>
<dbReference type="InterPro" id="IPR008266">
    <property type="entry name" value="Tyr_kinase_AS"/>
</dbReference>
<dbReference type="SUPFAM" id="SSF56112">
    <property type="entry name" value="Protein kinase-like (PK-like)"/>
    <property type="match status" value="1"/>
</dbReference>